<name>A0A0F9CY42_9ZZZZ</name>
<organism evidence="2">
    <name type="scientific">marine sediment metagenome</name>
    <dbReference type="NCBI Taxonomy" id="412755"/>
    <lineage>
        <taxon>unclassified sequences</taxon>
        <taxon>metagenomes</taxon>
        <taxon>ecological metagenomes</taxon>
    </lineage>
</organism>
<feature type="region of interest" description="Disordered" evidence="1">
    <location>
        <begin position="281"/>
        <end position="304"/>
    </location>
</feature>
<feature type="region of interest" description="Disordered" evidence="1">
    <location>
        <begin position="124"/>
        <end position="163"/>
    </location>
</feature>
<feature type="compositionally biased region" description="Acidic residues" evidence="1">
    <location>
        <begin position="284"/>
        <end position="296"/>
    </location>
</feature>
<feature type="compositionally biased region" description="Acidic residues" evidence="1">
    <location>
        <begin position="132"/>
        <end position="163"/>
    </location>
</feature>
<evidence type="ECO:0000313" key="2">
    <source>
        <dbReference type="EMBL" id="KKL54253.1"/>
    </source>
</evidence>
<gene>
    <name evidence="2" type="ORF">LCGC14_2267250</name>
</gene>
<dbReference type="EMBL" id="LAZR01031264">
    <property type="protein sequence ID" value="KKL54253.1"/>
    <property type="molecule type" value="Genomic_DNA"/>
</dbReference>
<reference evidence="2" key="1">
    <citation type="journal article" date="2015" name="Nature">
        <title>Complex archaea that bridge the gap between prokaryotes and eukaryotes.</title>
        <authorList>
            <person name="Spang A."/>
            <person name="Saw J.H."/>
            <person name="Jorgensen S.L."/>
            <person name="Zaremba-Niedzwiedzka K."/>
            <person name="Martijn J."/>
            <person name="Lind A.E."/>
            <person name="van Eijk R."/>
            <person name="Schleper C."/>
            <person name="Guy L."/>
            <person name="Ettema T.J."/>
        </authorList>
    </citation>
    <scope>NUCLEOTIDE SEQUENCE</scope>
</reference>
<feature type="compositionally biased region" description="Acidic residues" evidence="1">
    <location>
        <begin position="64"/>
        <end position="84"/>
    </location>
</feature>
<proteinExistence type="predicted"/>
<evidence type="ECO:0000256" key="1">
    <source>
        <dbReference type="SAM" id="MobiDB-lite"/>
    </source>
</evidence>
<dbReference type="AlphaFoldDB" id="A0A0F9CY42"/>
<feature type="non-terminal residue" evidence="2">
    <location>
        <position position="1"/>
    </location>
</feature>
<feature type="region of interest" description="Disordered" evidence="1">
    <location>
        <begin position="58"/>
        <end position="84"/>
    </location>
</feature>
<protein>
    <submittedName>
        <fullName evidence="2">Uncharacterized protein</fullName>
    </submittedName>
</protein>
<comment type="caution">
    <text evidence="2">The sequence shown here is derived from an EMBL/GenBank/DDBJ whole genome shotgun (WGS) entry which is preliminary data.</text>
</comment>
<accession>A0A0F9CY42</accession>
<sequence length="363" mass="40235">SSDGISLDDLKVGMEVTLLDEDDEVLAEGEVIKVLSKSVKIEDDEEEIHTIKKKEIASVSELGDGTEESEEGDGETQELDWDDLEVGMEVTLLDEDDEELAEGEVEKLTKTAVIIDGDKIKKKDIETIVTSAEEEEESDGESEEESEEEPEEESEDIEVEDIEVGMDVALYDDDEEELASGEVTKVSSKSIKLTDEEDETVTVKITKIDSAIVFTGEDESEESDGESEEIEFDALEKGMEVTLLDEDDEELASGEVEKVGKNFVTIDGDKIKKKDIDTITVETSESEEEEEEEEEETSSKKDKKVSVTQLITDTICANPKLSEEKIAKKLSKQKVEVNKSTLHITYGKVQKIIDSLRAAGQIE</sequence>